<dbReference type="PANTHER" id="PTHR11439:SF440">
    <property type="entry name" value="INTEGRASE CATALYTIC DOMAIN-CONTAINING PROTEIN"/>
    <property type="match status" value="1"/>
</dbReference>
<feature type="region of interest" description="Disordered" evidence="1">
    <location>
        <begin position="249"/>
        <end position="278"/>
    </location>
</feature>
<dbReference type="PANTHER" id="PTHR11439">
    <property type="entry name" value="GAG-POL-RELATED RETROTRANSPOSON"/>
    <property type="match status" value="1"/>
</dbReference>
<dbReference type="SUPFAM" id="SSF56672">
    <property type="entry name" value="DNA/RNA polymerases"/>
    <property type="match status" value="1"/>
</dbReference>
<name>A0AAE1JWD9_9FABA</name>
<evidence type="ECO:0000313" key="4">
    <source>
        <dbReference type="Proteomes" id="UP001293593"/>
    </source>
</evidence>
<feature type="domain" description="Reverse transcriptase Ty1/copia-type" evidence="2">
    <location>
        <begin position="7"/>
        <end position="248"/>
    </location>
</feature>
<accession>A0AAE1JWD9</accession>
<reference evidence="3" key="1">
    <citation type="submission" date="2023-10" db="EMBL/GenBank/DDBJ databases">
        <title>Chromosome-level genome of the transformable northern wattle, Acacia crassicarpa.</title>
        <authorList>
            <person name="Massaro I."/>
            <person name="Sinha N.R."/>
            <person name="Poethig S."/>
            <person name="Leichty A.R."/>
        </authorList>
    </citation>
    <scope>NUCLEOTIDE SEQUENCE</scope>
    <source>
        <strain evidence="3">Acra3RX</strain>
        <tissue evidence="3">Leaf</tissue>
    </source>
</reference>
<dbReference type="AlphaFoldDB" id="A0AAE1JWD9"/>
<sequence>MNALKKNQTWDITNLPQGKKAVGCKWVFTPKYNADGTLNKYKARLVAKGFTQTYGLDYNETFAPVAKLNTVRILISIAVNLDWPLLQLDIKNVFLNGDLKEEVYMTLPPGFENGHDKQVCKLNKSIYGLKQSPRAWFDRFSQVLKAEGYNQCLSDHTMFTMNHEGMITILIVYVDDIILTENNPQEMNRIKLALNKDFEVKDLGNLKYFLGMEVARSKEGIHVSQRKYVLDLLKETGMLGCKPSKTPISVKKKKKKVEQPTTEQEVAEKKKQEEEEKPADIGRYQRLVGKLIYLSHTRPDIAFAVSTASQHMHSPKQKHLKAAYKILKYLKGTPGRGLFFRKTNLRTIEIYTDVDWEGDQENSRSTSGYCTFVWGNLVTWQSHKQRVVSTSSAESELRSLSEGLKEGIWLKRVADETYTKIESPLKLYYDNKATLSMALNPVQHSRTKHVDVDRHFIREKVEDGIICLSYIPTKLQLADILTKGLPEDIFEGFVCKLDMMSIYDPT</sequence>
<comment type="caution">
    <text evidence="3">The sequence shown here is derived from an EMBL/GenBank/DDBJ whole genome shotgun (WGS) entry which is preliminary data.</text>
</comment>
<dbReference type="Pfam" id="PF07727">
    <property type="entry name" value="RVT_2"/>
    <property type="match status" value="1"/>
</dbReference>
<evidence type="ECO:0000313" key="3">
    <source>
        <dbReference type="EMBL" id="KAK4275279.1"/>
    </source>
</evidence>
<feature type="compositionally biased region" description="Basic and acidic residues" evidence="1">
    <location>
        <begin position="266"/>
        <end position="278"/>
    </location>
</feature>
<dbReference type="InterPro" id="IPR013103">
    <property type="entry name" value="RVT_2"/>
</dbReference>
<keyword evidence="4" id="KW-1185">Reference proteome</keyword>
<dbReference type="InterPro" id="IPR043502">
    <property type="entry name" value="DNA/RNA_pol_sf"/>
</dbReference>
<dbReference type="EMBL" id="JAWXYG010000004">
    <property type="protein sequence ID" value="KAK4275279.1"/>
    <property type="molecule type" value="Genomic_DNA"/>
</dbReference>
<protein>
    <recommendedName>
        <fullName evidence="2">Reverse transcriptase Ty1/copia-type domain-containing protein</fullName>
    </recommendedName>
</protein>
<evidence type="ECO:0000256" key="1">
    <source>
        <dbReference type="SAM" id="MobiDB-lite"/>
    </source>
</evidence>
<dbReference type="CDD" id="cd09272">
    <property type="entry name" value="RNase_HI_RT_Ty1"/>
    <property type="match status" value="1"/>
</dbReference>
<dbReference type="Proteomes" id="UP001293593">
    <property type="component" value="Unassembled WGS sequence"/>
</dbReference>
<evidence type="ECO:0000259" key="2">
    <source>
        <dbReference type="Pfam" id="PF07727"/>
    </source>
</evidence>
<organism evidence="3 4">
    <name type="scientific">Acacia crassicarpa</name>
    <name type="common">northern wattle</name>
    <dbReference type="NCBI Taxonomy" id="499986"/>
    <lineage>
        <taxon>Eukaryota</taxon>
        <taxon>Viridiplantae</taxon>
        <taxon>Streptophyta</taxon>
        <taxon>Embryophyta</taxon>
        <taxon>Tracheophyta</taxon>
        <taxon>Spermatophyta</taxon>
        <taxon>Magnoliopsida</taxon>
        <taxon>eudicotyledons</taxon>
        <taxon>Gunneridae</taxon>
        <taxon>Pentapetalae</taxon>
        <taxon>rosids</taxon>
        <taxon>fabids</taxon>
        <taxon>Fabales</taxon>
        <taxon>Fabaceae</taxon>
        <taxon>Caesalpinioideae</taxon>
        <taxon>mimosoid clade</taxon>
        <taxon>Acacieae</taxon>
        <taxon>Acacia</taxon>
    </lineage>
</organism>
<gene>
    <name evidence="3" type="ORF">QN277_018391</name>
</gene>
<proteinExistence type="predicted"/>